<evidence type="ECO:0000256" key="6">
    <source>
        <dbReference type="ARBA" id="ARBA00023136"/>
    </source>
</evidence>
<evidence type="ECO:0000256" key="7">
    <source>
        <dbReference type="RuleBase" id="RU366058"/>
    </source>
</evidence>
<organism evidence="9 10">
    <name type="scientific">Nocardioides dokdonensis FR1436</name>
    <dbReference type="NCBI Taxonomy" id="1300347"/>
    <lineage>
        <taxon>Bacteria</taxon>
        <taxon>Bacillati</taxon>
        <taxon>Actinomycetota</taxon>
        <taxon>Actinomycetes</taxon>
        <taxon>Propionibacteriales</taxon>
        <taxon>Nocardioidaceae</taxon>
        <taxon>Nocardioides</taxon>
    </lineage>
</organism>
<proteinExistence type="inferred from homology"/>
<feature type="transmembrane region" description="Helical" evidence="7">
    <location>
        <begin position="94"/>
        <end position="120"/>
    </location>
</feature>
<dbReference type="PATRIC" id="fig|1300347.3.peg.4018"/>
<dbReference type="Proteomes" id="UP000077868">
    <property type="component" value="Chromosome"/>
</dbReference>
<dbReference type="InterPro" id="IPR032816">
    <property type="entry name" value="VTT_dom"/>
</dbReference>
<dbReference type="KEGG" id="ndk:I601_4012"/>
<feature type="transmembrane region" description="Helical" evidence="7">
    <location>
        <begin position="208"/>
        <end position="226"/>
    </location>
</feature>
<dbReference type="STRING" id="1300347.I601_4012"/>
<dbReference type="InterPro" id="IPR015414">
    <property type="entry name" value="TMEM64"/>
</dbReference>
<comment type="similarity">
    <text evidence="2 7">Belongs to the TVP38/TMEM64 family.</text>
</comment>
<keyword evidence="10" id="KW-1185">Reference proteome</keyword>
<comment type="subcellular location">
    <subcellularLocation>
        <location evidence="1 7">Cell membrane</location>
        <topology evidence="1 7">Multi-pass membrane protein</topology>
    </subcellularLocation>
</comment>
<dbReference type="EMBL" id="CP015079">
    <property type="protein sequence ID" value="ANH40408.1"/>
    <property type="molecule type" value="Genomic_DNA"/>
</dbReference>
<gene>
    <name evidence="9" type="primary">ydjZ_2</name>
    <name evidence="9" type="ORF">I601_4012</name>
</gene>
<evidence type="ECO:0000259" key="8">
    <source>
        <dbReference type="Pfam" id="PF09335"/>
    </source>
</evidence>
<feature type="transmembrane region" description="Helical" evidence="7">
    <location>
        <begin position="28"/>
        <end position="46"/>
    </location>
</feature>
<evidence type="ECO:0000256" key="4">
    <source>
        <dbReference type="ARBA" id="ARBA00022692"/>
    </source>
</evidence>
<evidence type="ECO:0000313" key="10">
    <source>
        <dbReference type="Proteomes" id="UP000077868"/>
    </source>
</evidence>
<accession>A0A1A9GQ46</accession>
<feature type="transmembrane region" description="Helical" evidence="7">
    <location>
        <begin position="66"/>
        <end position="82"/>
    </location>
</feature>
<feature type="domain" description="VTT" evidence="8">
    <location>
        <begin position="85"/>
        <end position="200"/>
    </location>
</feature>
<dbReference type="GO" id="GO:0005886">
    <property type="term" value="C:plasma membrane"/>
    <property type="evidence" value="ECO:0007669"/>
    <property type="project" value="UniProtKB-SubCell"/>
</dbReference>
<dbReference type="Pfam" id="PF09335">
    <property type="entry name" value="VTT_dom"/>
    <property type="match status" value="1"/>
</dbReference>
<sequence>MLAGRDYGGAMDPALHDVERPTGLGRGAVVRLLLLAALLVALVVLWRTDHVPDVSSLRARVEDAGVWGPAVFVGGYAALALLPTPKGLMTALGAVLFGFVAGAALAWAAAMLAALVAFWISRLLGRDAVDRLTGGRLDRVDELFTRHGFAAVVAVRLVPVLPYTAINYASGLVSVGVGAYLAGTAVGMVPGSLAYAALGAFGTSPTRLSIGLAGFLAVTLLAAWVGRRMLRGRTGQGPDPDRGGGGG</sequence>
<keyword evidence="6 7" id="KW-0472">Membrane</keyword>
<evidence type="ECO:0000256" key="1">
    <source>
        <dbReference type="ARBA" id="ARBA00004651"/>
    </source>
</evidence>
<evidence type="ECO:0000256" key="2">
    <source>
        <dbReference type="ARBA" id="ARBA00008640"/>
    </source>
</evidence>
<protein>
    <recommendedName>
        <fullName evidence="7">TVP38/TMEM64 family membrane protein</fullName>
    </recommendedName>
</protein>
<dbReference type="PANTHER" id="PTHR12677">
    <property type="entry name" value="GOLGI APPARATUS MEMBRANE PROTEIN TVP38-RELATED"/>
    <property type="match status" value="1"/>
</dbReference>
<dbReference type="AlphaFoldDB" id="A0A1A9GQ46"/>
<evidence type="ECO:0000313" key="9">
    <source>
        <dbReference type="EMBL" id="ANH40408.1"/>
    </source>
</evidence>
<keyword evidence="4 7" id="KW-0812">Transmembrane</keyword>
<evidence type="ECO:0000256" key="3">
    <source>
        <dbReference type="ARBA" id="ARBA00022475"/>
    </source>
</evidence>
<keyword evidence="3 7" id="KW-1003">Cell membrane</keyword>
<name>A0A1A9GQ46_9ACTN</name>
<reference evidence="9 10" key="1">
    <citation type="submission" date="2016-03" db="EMBL/GenBank/DDBJ databases">
        <title>Complete genome sequence of a soil Actinobacterium, Nocardioides dokdonensis FR1436.</title>
        <authorList>
            <person name="Kwon S.-K."/>
            <person name="Kim K."/>
            <person name="Kim J.F."/>
        </authorList>
    </citation>
    <scope>NUCLEOTIDE SEQUENCE [LARGE SCALE GENOMIC DNA]</scope>
    <source>
        <strain evidence="9 10">FR1436</strain>
    </source>
</reference>
<comment type="caution">
    <text evidence="7">Lacks conserved residue(s) required for the propagation of feature annotation.</text>
</comment>
<keyword evidence="5 7" id="KW-1133">Transmembrane helix</keyword>
<dbReference type="OrthoDB" id="5242213at2"/>
<dbReference type="PANTHER" id="PTHR12677:SF58">
    <property type="entry name" value="TVP38_TMEM64 FAMILY MEMBRANE PROTEIN RV0625C"/>
    <property type="match status" value="1"/>
</dbReference>
<evidence type="ECO:0000256" key="5">
    <source>
        <dbReference type="ARBA" id="ARBA00022989"/>
    </source>
</evidence>